<keyword evidence="3" id="KW-0238">DNA-binding</keyword>
<dbReference type="PANTHER" id="PTHR30204:SF69">
    <property type="entry name" value="MERR-FAMILY TRANSCRIPTIONAL REGULATOR"/>
    <property type="match status" value="1"/>
</dbReference>
<evidence type="ECO:0000313" key="8">
    <source>
        <dbReference type="Proteomes" id="UP001055247"/>
    </source>
</evidence>
<dbReference type="SUPFAM" id="SSF46955">
    <property type="entry name" value="Putative DNA-binding domain"/>
    <property type="match status" value="1"/>
</dbReference>
<comment type="caution">
    <text evidence="7">The sequence shown here is derived from an EMBL/GenBank/DDBJ whole genome shotgun (WGS) entry which is preliminary data.</text>
</comment>
<feature type="coiled-coil region" evidence="5">
    <location>
        <begin position="86"/>
        <end position="113"/>
    </location>
</feature>
<dbReference type="Gene3D" id="1.10.1660.10">
    <property type="match status" value="1"/>
</dbReference>
<dbReference type="PROSITE" id="PS50937">
    <property type="entry name" value="HTH_MERR_2"/>
    <property type="match status" value="1"/>
</dbReference>
<dbReference type="InterPro" id="IPR015358">
    <property type="entry name" value="Tscrpt_reg_MerR_DNA-bd"/>
</dbReference>
<dbReference type="AlphaFoldDB" id="A0AAV4ZIN1"/>
<dbReference type="PRINTS" id="PR00040">
    <property type="entry name" value="HTHMERR"/>
</dbReference>
<feature type="domain" description="HTH merR-type" evidence="6">
    <location>
        <begin position="3"/>
        <end position="76"/>
    </location>
</feature>
<name>A0AAV4ZIN1_9HYPH</name>
<keyword evidence="4" id="KW-0804">Transcription</keyword>
<keyword evidence="8" id="KW-1185">Reference proteome</keyword>
<keyword evidence="1" id="KW-0678">Repressor</keyword>
<dbReference type="Proteomes" id="UP001055247">
    <property type="component" value="Unassembled WGS sequence"/>
</dbReference>
<evidence type="ECO:0000256" key="5">
    <source>
        <dbReference type="SAM" id="Coils"/>
    </source>
</evidence>
<evidence type="ECO:0000259" key="6">
    <source>
        <dbReference type="PROSITE" id="PS50937"/>
    </source>
</evidence>
<protein>
    <submittedName>
        <fullName evidence="7">Mercuric resistance operon regulatory protein</fullName>
    </submittedName>
</protein>
<evidence type="ECO:0000256" key="2">
    <source>
        <dbReference type="ARBA" id="ARBA00023015"/>
    </source>
</evidence>
<dbReference type="SMART" id="SM00422">
    <property type="entry name" value="HTH_MERR"/>
    <property type="match status" value="1"/>
</dbReference>
<dbReference type="GO" id="GO:0003677">
    <property type="term" value="F:DNA binding"/>
    <property type="evidence" value="ECO:0007669"/>
    <property type="project" value="UniProtKB-KW"/>
</dbReference>
<evidence type="ECO:0000313" key="7">
    <source>
        <dbReference type="EMBL" id="GJD87969.1"/>
    </source>
</evidence>
<evidence type="ECO:0000256" key="3">
    <source>
        <dbReference type="ARBA" id="ARBA00023125"/>
    </source>
</evidence>
<dbReference type="InterPro" id="IPR000551">
    <property type="entry name" value="MerR-type_HTH_dom"/>
</dbReference>
<sequence length="134" mass="14412">MSGMTIAALAREGGVGVETVRYYQRRGLLETPERGGGPGLGGIRRYGGNDARRLRFIRSAQAAGFTLEQIAELIELDATDDRSRARDLARERLAALDARIADLQAARSALARLERACDTGAAGPCPIIEAFEQP</sequence>
<gene>
    <name evidence="7" type="primary">merR_1</name>
    <name evidence="7" type="ORF">BHAOGJBA_1476</name>
</gene>
<reference evidence="7" key="2">
    <citation type="submission" date="2021-08" db="EMBL/GenBank/DDBJ databases">
        <authorList>
            <person name="Tani A."/>
            <person name="Ola A."/>
            <person name="Ogura Y."/>
            <person name="Katsura K."/>
            <person name="Hayashi T."/>
        </authorList>
    </citation>
    <scope>NUCLEOTIDE SEQUENCE</scope>
    <source>
        <strain evidence="7">DSM 16372</strain>
    </source>
</reference>
<dbReference type="PANTHER" id="PTHR30204">
    <property type="entry name" value="REDOX-CYCLING DRUG-SENSING TRANSCRIPTIONAL ACTIVATOR SOXR"/>
    <property type="match status" value="1"/>
</dbReference>
<dbReference type="InterPro" id="IPR047057">
    <property type="entry name" value="MerR_fam"/>
</dbReference>
<keyword evidence="2" id="KW-0805">Transcription regulation</keyword>
<evidence type="ECO:0000256" key="1">
    <source>
        <dbReference type="ARBA" id="ARBA00022491"/>
    </source>
</evidence>
<organism evidence="7 8">
    <name type="scientific">Methylobacterium hispanicum</name>
    <dbReference type="NCBI Taxonomy" id="270350"/>
    <lineage>
        <taxon>Bacteria</taxon>
        <taxon>Pseudomonadati</taxon>
        <taxon>Pseudomonadota</taxon>
        <taxon>Alphaproteobacteria</taxon>
        <taxon>Hyphomicrobiales</taxon>
        <taxon>Methylobacteriaceae</taxon>
        <taxon>Methylobacterium</taxon>
    </lineage>
</organism>
<dbReference type="GO" id="GO:0003700">
    <property type="term" value="F:DNA-binding transcription factor activity"/>
    <property type="evidence" value="ECO:0007669"/>
    <property type="project" value="InterPro"/>
</dbReference>
<accession>A0AAV4ZIN1</accession>
<dbReference type="InterPro" id="IPR009061">
    <property type="entry name" value="DNA-bd_dom_put_sf"/>
</dbReference>
<evidence type="ECO:0000256" key="4">
    <source>
        <dbReference type="ARBA" id="ARBA00023163"/>
    </source>
</evidence>
<proteinExistence type="predicted"/>
<keyword evidence="5" id="KW-0175">Coiled coil</keyword>
<reference evidence="7" key="1">
    <citation type="journal article" date="2016" name="Front. Microbiol.">
        <title>Genome Sequence of the Piezophilic, Mesophilic Sulfate-Reducing Bacterium Desulfovibrio indicus J2T.</title>
        <authorList>
            <person name="Cao J."/>
            <person name="Maignien L."/>
            <person name="Shao Z."/>
            <person name="Alain K."/>
            <person name="Jebbar M."/>
        </authorList>
    </citation>
    <scope>NUCLEOTIDE SEQUENCE</scope>
    <source>
        <strain evidence="7">DSM 16372</strain>
    </source>
</reference>
<dbReference type="EMBL" id="BPQO01000005">
    <property type="protein sequence ID" value="GJD87969.1"/>
    <property type="molecule type" value="Genomic_DNA"/>
</dbReference>
<dbReference type="Pfam" id="PF09278">
    <property type="entry name" value="MerR-DNA-bind"/>
    <property type="match status" value="1"/>
</dbReference>